<name>I0YNZ4_COCSC</name>
<reference evidence="2 3" key="1">
    <citation type="journal article" date="2012" name="Genome Biol.">
        <title>The genome of the polar eukaryotic microalga coccomyxa subellipsoidea reveals traits of cold adaptation.</title>
        <authorList>
            <person name="Blanc G."/>
            <person name="Agarkova I."/>
            <person name="Grimwood J."/>
            <person name="Kuo A."/>
            <person name="Brueggeman A."/>
            <person name="Dunigan D."/>
            <person name="Gurnon J."/>
            <person name="Ladunga I."/>
            <person name="Lindquist E."/>
            <person name="Lucas S."/>
            <person name="Pangilinan J."/>
            <person name="Proschold T."/>
            <person name="Salamov A."/>
            <person name="Schmutz J."/>
            <person name="Weeks D."/>
            <person name="Yamada T."/>
            <person name="Claverie J.M."/>
            <person name="Grigoriev I."/>
            <person name="Van Etten J."/>
            <person name="Lomsadze A."/>
            <person name="Borodovsky M."/>
        </authorList>
    </citation>
    <scope>NUCLEOTIDE SEQUENCE [LARGE SCALE GENOMIC DNA]</scope>
    <source>
        <strain evidence="2 3">C-169</strain>
    </source>
</reference>
<gene>
    <name evidence="2" type="ORF">COCSUDRAFT_34043</name>
</gene>
<dbReference type="AlphaFoldDB" id="I0YNZ4"/>
<dbReference type="EMBL" id="AGSI01000016">
    <property type="protein sequence ID" value="EIE20113.1"/>
    <property type="molecule type" value="Genomic_DNA"/>
</dbReference>
<dbReference type="KEGG" id="csl:COCSUDRAFT_34043"/>
<feature type="compositionally biased region" description="Basic residues" evidence="1">
    <location>
        <begin position="55"/>
        <end position="80"/>
    </location>
</feature>
<organism evidence="2 3">
    <name type="scientific">Coccomyxa subellipsoidea (strain C-169)</name>
    <name type="common">Green microalga</name>
    <dbReference type="NCBI Taxonomy" id="574566"/>
    <lineage>
        <taxon>Eukaryota</taxon>
        <taxon>Viridiplantae</taxon>
        <taxon>Chlorophyta</taxon>
        <taxon>core chlorophytes</taxon>
        <taxon>Trebouxiophyceae</taxon>
        <taxon>Trebouxiophyceae incertae sedis</taxon>
        <taxon>Coccomyxaceae</taxon>
        <taxon>Coccomyxa</taxon>
        <taxon>Coccomyxa subellipsoidea</taxon>
    </lineage>
</organism>
<evidence type="ECO:0000313" key="3">
    <source>
        <dbReference type="Proteomes" id="UP000007264"/>
    </source>
</evidence>
<sequence>MSKLWGCLENQQLQTWKLAARQGLQKSADSQIRLQQKSKWEWGEAVQRGNARQLPGRRKLPRKLRRQLPRRARAPHAGRP</sequence>
<accession>I0YNZ4</accession>
<feature type="region of interest" description="Disordered" evidence="1">
    <location>
        <begin position="45"/>
        <end position="80"/>
    </location>
</feature>
<proteinExistence type="predicted"/>
<protein>
    <submittedName>
        <fullName evidence="2">Uncharacterized protein</fullName>
    </submittedName>
</protein>
<dbReference type="RefSeq" id="XP_005644657.1">
    <property type="nucleotide sequence ID" value="XM_005644600.1"/>
</dbReference>
<dbReference type="Proteomes" id="UP000007264">
    <property type="component" value="Unassembled WGS sequence"/>
</dbReference>
<comment type="caution">
    <text evidence="2">The sequence shown here is derived from an EMBL/GenBank/DDBJ whole genome shotgun (WGS) entry which is preliminary data.</text>
</comment>
<evidence type="ECO:0000313" key="2">
    <source>
        <dbReference type="EMBL" id="EIE20113.1"/>
    </source>
</evidence>
<evidence type="ECO:0000256" key="1">
    <source>
        <dbReference type="SAM" id="MobiDB-lite"/>
    </source>
</evidence>
<dbReference type="GeneID" id="17038321"/>
<keyword evidence="3" id="KW-1185">Reference proteome</keyword>